<keyword evidence="2 10" id="KW-0813">Transport</keyword>
<keyword evidence="4" id="KW-0862">Zinc</keyword>
<dbReference type="GO" id="GO:0046872">
    <property type="term" value="F:metal ion binding"/>
    <property type="evidence" value="ECO:0007669"/>
    <property type="project" value="UniProtKB-KW"/>
</dbReference>
<comment type="domain">
    <text evidence="10">The twin CX3C motif contains 4 conserved Cys residues that form 2 disulfide bonds in the mitochondrial intermembrane space.</text>
</comment>
<dbReference type="AlphaFoldDB" id="A0AAD4N1U8"/>
<keyword evidence="14" id="KW-1185">Reference proteome</keyword>
<dbReference type="Proteomes" id="UP001201812">
    <property type="component" value="Unassembled WGS sequence"/>
</dbReference>
<comment type="similarity">
    <text evidence="1 10">Belongs to the small Tim family.</text>
</comment>
<dbReference type="EMBL" id="JAKKPZ010000015">
    <property type="protein sequence ID" value="KAI1713556.1"/>
    <property type="molecule type" value="Genomic_DNA"/>
</dbReference>
<gene>
    <name evidence="13" type="ORF">DdX_09074</name>
</gene>
<evidence type="ECO:0000256" key="5">
    <source>
        <dbReference type="ARBA" id="ARBA00022927"/>
    </source>
</evidence>
<accession>A0AAD4N1U8</accession>
<sequence>MDQLLELDDKIKSLTPEQQQQMLTGIRQEAALANAQNMITMLTDKCTTKCIASPGSVLNGSEKQCLQRCMDRFVESWDVVTRTLHSRLQQEIANMPSSGSPSLMNDLSGAGSSFS</sequence>
<evidence type="ECO:0000259" key="12">
    <source>
        <dbReference type="Pfam" id="PF02953"/>
    </source>
</evidence>
<dbReference type="GO" id="GO:0042719">
    <property type="term" value="C:mitochondrial intermembrane space chaperone complex"/>
    <property type="evidence" value="ECO:0007669"/>
    <property type="project" value="UniProtKB-ARBA"/>
</dbReference>
<evidence type="ECO:0000256" key="1">
    <source>
        <dbReference type="ARBA" id="ARBA00006720"/>
    </source>
</evidence>
<dbReference type="FunFam" id="1.10.287.810:FF:000001">
    <property type="entry name" value="mitochondrial import inner membrane translocase subunit TIM13"/>
    <property type="match status" value="1"/>
</dbReference>
<keyword evidence="10" id="KW-0999">Mitochondrion inner membrane</keyword>
<proteinExistence type="inferred from homology"/>
<comment type="function">
    <text evidence="10">Mitochondrial intermembrane chaperone that participates in the import and insertion of some multi-pass transmembrane proteins into the mitochondrial inner membrane. Also required for the transfer of beta-barrel precursors from the TOM complex to the sorting and assembly machinery (SAM complex) of the outer membrane. Acts as a chaperone-like protein that protects the hydrophobic precursors from aggregation and guide them through the mitochondrial intermembrane space.</text>
</comment>
<evidence type="ECO:0000256" key="3">
    <source>
        <dbReference type="ARBA" id="ARBA00022723"/>
    </source>
</evidence>
<organism evidence="13 14">
    <name type="scientific">Ditylenchus destructor</name>
    <dbReference type="NCBI Taxonomy" id="166010"/>
    <lineage>
        <taxon>Eukaryota</taxon>
        <taxon>Metazoa</taxon>
        <taxon>Ecdysozoa</taxon>
        <taxon>Nematoda</taxon>
        <taxon>Chromadorea</taxon>
        <taxon>Rhabditida</taxon>
        <taxon>Tylenchina</taxon>
        <taxon>Tylenchomorpha</taxon>
        <taxon>Sphaerularioidea</taxon>
        <taxon>Anguinidae</taxon>
        <taxon>Anguininae</taxon>
        <taxon>Ditylenchus</taxon>
    </lineage>
</organism>
<name>A0AAD4N1U8_9BILA</name>
<feature type="region of interest" description="Disordered" evidence="11">
    <location>
        <begin position="91"/>
        <end position="115"/>
    </location>
</feature>
<dbReference type="InterPro" id="IPR035427">
    <property type="entry name" value="Tim10-like_dom_sf"/>
</dbReference>
<evidence type="ECO:0000256" key="2">
    <source>
        <dbReference type="ARBA" id="ARBA00022448"/>
    </source>
</evidence>
<keyword evidence="10" id="KW-0472">Membrane</keyword>
<evidence type="ECO:0000256" key="6">
    <source>
        <dbReference type="ARBA" id="ARBA00023010"/>
    </source>
</evidence>
<reference evidence="13" key="1">
    <citation type="submission" date="2022-01" db="EMBL/GenBank/DDBJ databases">
        <title>Genome Sequence Resource for Two Populations of Ditylenchus destructor, the Migratory Endoparasitic Phytonematode.</title>
        <authorList>
            <person name="Zhang H."/>
            <person name="Lin R."/>
            <person name="Xie B."/>
        </authorList>
    </citation>
    <scope>NUCLEOTIDE SEQUENCE</scope>
    <source>
        <strain evidence="13">BazhouSP</strain>
    </source>
</reference>
<dbReference type="GO" id="GO:0015031">
    <property type="term" value="P:protein transport"/>
    <property type="evidence" value="ECO:0007669"/>
    <property type="project" value="UniProtKB-KW"/>
</dbReference>
<dbReference type="Gene3D" id="1.10.287.810">
    <property type="entry name" value="Mitochondrial import inner membrane translocase subunit tim13 like domains"/>
    <property type="match status" value="1"/>
</dbReference>
<keyword evidence="7 10" id="KW-0496">Mitochondrion</keyword>
<evidence type="ECO:0000313" key="14">
    <source>
        <dbReference type="Proteomes" id="UP001201812"/>
    </source>
</evidence>
<dbReference type="SUPFAM" id="SSF144122">
    <property type="entry name" value="Tim10-like"/>
    <property type="match status" value="1"/>
</dbReference>
<dbReference type="GO" id="GO:0005743">
    <property type="term" value="C:mitochondrial inner membrane"/>
    <property type="evidence" value="ECO:0007669"/>
    <property type="project" value="UniProtKB-SubCell"/>
</dbReference>
<evidence type="ECO:0000256" key="11">
    <source>
        <dbReference type="SAM" id="MobiDB-lite"/>
    </source>
</evidence>
<protein>
    <recommendedName>
        <fullName evidence="10">Mitochondrial import inner membrane translocase subunit</fullName>
    </recommendedName>
</protein>
<keyword evidence="5 10" id="KW-0653">Protein transport</keyword>
<dbReference type="InterPro" id="IPR004217">
    <property type="entry name" value="Tim10-like"/>
</dbReference>
<keyword evidence="3" id="KW-0479">Metal-binding</keyword>
<keyword evidence="6 10" id="KW-0811">Translocation</keyword>
<evidence type="ECO:0000256" key="9">
    <source>
        <dbReference type="ARBA" id="ARBA00023186"/>
    </source>
</evidence>
<comment type="subunit">
    <text evidence="10">Heterohexamer.</text>
</comment>
<evidence type="ECO:0000313" key="13">
    <source>
        <dbReference type="EMBL" id="KAI1713556.1"/>
    </source>
</evidence>
<comment type="subcellular location">
    <subcellularLocation>
        <location evidence="10">Mitochondrion inner membrane</location>
        <topology evidence="10">Peripheral membrane protein</topology>
        <orientation evidence="10">Intermembrane side</orientation>
    </subcellularLocation>
</comment>
<dbReference type="GO" id="GO:0045039">
    <property type="term" value="P:protein insertion into mitochondrial inner membrane"/>
    <property type="evidence" value="ECO:0007669"/>
    <property type="project" value="UniProtKB-ARBA"/>
</dbReference>
<evidence type="ECO:0000256" key="8">
    <source>
        <dbReference type="ARBA" id="ARBA00023157"/>
    </source>
</evidence>
<evidence type="ECO:0000256" key="10">
    <source>
        <dbReference type="RuleBase" id="RU367043"/>
    </source>
</evidence>
<keyword evidence="8 10" id="KW-1015">Disulfide bond</keyword>
<dbReference type="Pfam" id="PF02953">
    <property type="entry name" value="zf-Tim10_DDP"/>
    <property type="match status" value="1"/>
</dbReference>
<evidence type="ECO:0000256" key="7">
    <source>
        <dbReference type="ARBA" id="ARBA00023128"/>
    </source>
</evidence>
<keyword evidence="9 10" id="KW-0143">Chaperone</keyword>
<comment type="caution">
    <text evidence="13">The sequence shown here is derived from an EMBL/GenBank/DDBJ whole genome shotgun (WGS) entry which is preliminary data.</text>
</comment>
<feature type="domain" description="Tim10-like" evidence="12">
    <location>
        <begin position="26"/>
        <end position="84"/>
    </location>
</feature>
<evidence type="ECO:0000256" key="4">
    <source>
        <dbReference type="ARBA" id="ARBA00022833"/>
    </source>
</evidence>